<feature type="transmembrane region" description="Helical" evidence="1">
    <location>
        <begin position="54"/>
        <end position="74"/>
    </location>
</feature>
<feature type="transmembrane region" description="Helical" evidence="1">
    <location>
        <begin position="328"/>
        <end position="347"/>
    </location>
</feature>
<reference evidence="3 4" key="1">
    <citation type="submission" date="2018-01" db="EMBL/GenBank/DDBJ databases">
        <title>Draft genome sequence of Sphaerisporangium sp. 7K107.</title>
        <authorList>
            <person name="Sahin N."/>
            <person name="Saygin H."/>
            <person name="Ay H."/>
        </authorList>
    </citation>
    <scope>NUCLEOTIDE SEQUENCE [LARGE SCALE GENOMIC DNA]</scope>
    <source>
        <strain evidence="3 4">7K107</strain>
    </source>
</reference>
<evidence type="ECO:0000256" key="1">
    <source>
        <dbReference type="SAM" id="Phobius"/>
    </source>
</evidence>
<keyword evidence="1" id="KW-1133">Transmembrane helix</keyword>
<dbReference type="Proteomes" id="UP000248544">
    <property type="component" value="Unassembled WGS sequence"/>
</dbReference>
<dbReference type="EMBL" id="POUA01000167">
    <property type="protein sequence ID" value="PZG41742.1"/>
    <property type="molecule type" value="Genomic_DNA"/>
</dbReference>
<comment type="caution">
    <text evidence="3">The sequence shown here is derived from an EMBL/GenBank/DDBJ whole genome shotgun (WGS) entry which is preliminary data.</text>
</comment>
<feature type="transmembrane region" description="Helical" evidence="1">
    <location>
        <begin position="95"/>
        <end position="114"/>
    </location>
</feature>
<feature type="transmembrane region" description="Helical" evidence="1">
    <location>
        <begin position="205"/>
        <end position="226"/>
    </location>
</feature>
<evidence type="ECO:0000313" key="3">
    <source>
        <dbReference type="EMBL" id="PZG41742.1"/>
    </source>
</evidence>
<feature type="transmembrane region" description="Helical" evidence="1">
    <location>
        <begin position="177"/>
        <end position="193"/>
    </location>
</feature>
<keyword evidence="3" id="KW-0808">Transferase</keyword>
<feature type="transmembrane region" description="Helical" evidence="1">
    <location>
        <begin position="21"/>
        <end position="42"/>
    </location>
</feature>
<dbReference type="AlphaFoldDB" id="A0A2W2G1A8"/>
<dbReference type="GO" id="GO:0016020">
    <property type="term" value="C:membrane"/>
    <property type="evidence" value="ECO:0007669"/>
    <property type="project" value="TreeGrafter"/>
</dbReference>
<dbReference type="PANTHER" id="PTHR23028:SF131">
    <property type="entry name" value="BLR2367 PROTEIN"/>
    <property type="match status" value="1"/>
</dbReference>
<gene>
    <name evidence="3" type="ORF">C1I98_20905</name>
</gene>
<evidence type="ECO:0000313" key="4">
    <source>
        <dbReference type="Proteomes" id="UP000248544"/>
    </source>
</evidence>
<evidence type="ECO:0000259" key="2">
    <source>
        <dbReference type="Pfam" id="PF01757"/>
    </source>
</evidence>
<accession>A0A2W2G1A8</accession>
<keyword evidence="4" id="KW-1185">Reference proteome</keyword>
<feature type="transmembrane region" description="Helical" evidence="1">
    <location>
        <begin position="233"/>
        <end position="252"/>
    </location>
</feature>
<dbReference type="PANTHER" id="PTHR23028">
    <property type="entry name" value="ACETYLTRANSFERASE"/>
    <property type="match status" value="1"/>
</dbReference>
<feature type="domain" description="Acyltransferase 3" evidence="2">
    <location>
        <begin position="22"/>
        <end position="379"/>
    </location>
</feature>
<dbReference type="GO" id="GO:0000271">
    <property type="term" value="P:polysaccharide biosynthetic process"/>
    <property type="evidence" value="ECO:0007669"/>
    <property type="project" value="TreeGrafter"/>
</dbReference>
<dbReference type="Pfam" id="PF01757">
    <property type="entry name" value="Acyl_transf_3"/>
    <property type="match status" value="1"/>
</dbReference>
<dbReference type="GO" id="GO:0016747">
    <property type="term" value="F:acyltransferase activity, transferring groups other than amino-acyl groups"/>
    <property type="evidence" value="ECO:0007669"/>
    <property type="project" value="InterPro"/>
</dbReference>
<sequence>MATIQGQERKHESRPVNDRRLGWLDALRGVAALMVVFEHALSPLFPEHRMPIKMVFEAGWYGVLVFFLVSGYIVPASLERRGSVPGFWISRFFRLYPMFAVSVAGMALLAALGWDALDGWWRTRPVALGLGHLTMLQNLFAMPNVVNVLWTLSFEMAFYLLLTAMYVLGVHRRGSRAALGFIAVAALGAGVLPSRLLTSAGPGEMLAVVLAVIALVSAGLLAVFSASGGVRRAGAIVIGLTVLTLLAVNQNYPGPWEGLFILATMFAGTVLYRAERAEISWKRASWMALVPLAGIWLAGGRPGFQAAVVAAWLTFLIGMTLRNRKMPAPLTWLGLVSYSIYLLHPLFLESAQWFWPDPAGLSISVRLGILAAVVALVLGLSALTWRFVEAPAQRLGKRLAGQWRGRREPVSGPSVR</sequence>
<keyword evidence="3" id="KW-0012">Acyltransferase</keyword>
<name>A0A2W2G1A8_9ACTN</name>
<keyword evidence="1" id="KW-0472">Membrane</keyword>
<feature type="transmembrane region" description="Helical" evidence="1">
    <location>
        <begin position="148"/>
        <end position="170"/>
    </location>
</feature>
<feature type="transmembrane region" description="Helical" evidence="1">
    <location>
        <begin position="304"/>
        <end position="321"/>
    </location>
</feature>
<dbReference type="InterPro" id="IPR002656">
    <property type="entry name" value="Acyl_transf_3_dom"/>
</dbReference>
<organism evidence="3 4">
    <name type="scientific">Spongiactinospora gelatinilytica</name>
    <dbReference type="NCBI Taxonomy" id="2666298"/>
    <lineage>
        <taxon>Bacteria</taxon>
        <taxon>Bacillati</taxon>
        <taxon>Actinomycetota</taxon>
        <taxon>Actinomycetes</taxon>
        <taxon>Streptosporangiales</taxon>
        <taxon>Streptosporangiaceae</taxon>
        <taxon>Spongiactinospora</taxon>
    </lineage>
</organism>
<proteinExistence type="predicted"/>
<dbReference type="RefSeq" id="WP_111169127.1">
    <property type="nucleotide sequence ID" value="NZ_POUA01000167.1"/>
</dbReference>
<feature type="transmembrane region" description="Helical" evidence="1">
    <location>
        <begin position="367"/>
        <end position="388"/>
    </location>
</feature>
<keyword evidence="1" id="KW-0812">Transmembrane</keyword>
<dbReference type="InterPro" id="IPR050879">
    <property type="entry name" value="Acyltransferase_3"/>
</dbReference>
<protein>
    <submittedName>
        <fullName evidence="3">Acyltransferase</fullName>
    </submittedName>
</protein>